<evidence type="ECO:0000256" key="7">
    <source>
        <dbReference type="ARBA" id="ARBA00023010"/>
    </source>
</evidence>
<evidence type="ECO:0000256" key="2">
    <source>
        <dbReference type="ARBA" id="ARBA00022448"/>
    </source>
</evidence>
<keyword evidence="6 9" id="KW-1133">Transmembrane helix</keyword>
<reference evidence="15" key="1">
    <citation type="journal article" date="2019" name="Int. J. Syst. Evol. Microbiol.">
        <title>The Global Catalogue of Microorganisms (GCM) 10K type strain sequencing project: providing services to taxonomists for standard genome sequencing and annotation.</title>
        <authorList>
            <consortium name="The Broad Institute Genomics Platform"/>
            <consortium name="The Broad Institute Genome Sequencing Center for Infectious Disease"/>
            <person name="Wu L."/>
            <person name="Ma J."/>
        </authorList>
    </citation>
    <scope>NUCLEOTIDE SEQUENCE [LARGE SCALE GENOMIC DNA]</scope>
    <source>
        <strain evidence="15">JCM 18326</strain>
    </source>
</reference>
<comment type="caution">
    <text evidence="14">The sequence shown here is derived from an EMBL/GenBank/DDBJ whole genome shotgun (WGS) entry which is preliminary data.</text>
</comment>
<comment type="subunit">
    <text evidence="9">Forms a complex with SecF. Part of the essential Sec protein translocation apparatus which comprises SecA, SecYEG and auxiliary proteins SecDF. Other proteins may also be involved.</text>
</comment>
<dbReference type="SUPFAM" id="SSF82866">
    <property type="entry name" value="Multidrug efflux transporter AcrB transmembrane domain"/>
    <property type="match status" value="2"/>
</dbReference>
<organism evidence="14 15">
    <name type="scientific">Algivirga pacifica</name>
    <dbReference type="NCBI Taxonomy" id="1162670"/>
    <lineage>
        <taxon>Bacteria</taxon>
        <taxon>Pseudomonadati</taxon>
        <taxon>Bacteroidota</taxon>
        <taxon>Cytophagia</taxon>
        <taxon>Cytophagales</taxon>
        <taxon>Flammeovirgaceae</taxon>
        <taxon>Algivirga</taxon>
    </lineage>
</organism>
<evidence type="ECO:0000313" key="14">
    <source>
        <dbReference type="EMBL" id="GAA4823962.1"/>
    </source>
</evidence>
<feature type="domain" description="SecDF P1 head subdomain" evidence="13">
    <location>
        <begin position="360"/>
        <end position="457"/>
    </location>
</feature>
<sequence length="968" mass="105485">MKNRGEIVLLAVVLAVICLFDLSFSWKSQEIEAAADQYAMDDKGNVNYFKKQDYKDSLWNEEVYFNYTLKEVKEKELALGLDLQGGMHVILEVSPAEIVKSLAGSSVDATFEEALKAAELAQRESQETFAALFFDALVEAKDGANVAYYFAKSSNKDRLSYNTANGEVEKYIEEEVADAVDRAYEIVRTRIDQFGVTQPNVQKIQGTSRIQIELPGVDNPERVRGLLQGVAKLEFYEVWDENEAAPVLAQLNSIWVEKNKTAEEEVATPAEEESLFEGDSAATDSAKVEETVVSPLYKMQARGFFYALEDTAAINDMLRDADVKAATPAKLMFAWDNQPTNFSQGTDAMYLIKLNLLRKEREPKLSGEVISDARQSYDQNGRPSISMSMDVTGARKWKKLTADNIGRPIAIVLDNRVYSAPTVQVEIANGNSEISGNFSVDEAKDLANILKAGKLPAPTRIVEEVVVGPSLGKVAQGQGVTSVVVGIVLVILFMIVYYGKGGGTAVAALVANVFFIFGVLANLGAALTLPGIAGIVLTIGMSIDANVLIFERIREERRNGLLLLDAIKTGYQKAFWTIFDANLTTLLTALMLFVFGTGPIKGFAITLIWGIIFSFFTAVFLTREIIVAIVKKKGNDSSFSFETALSSKMTGGSTFDFIGKRKIAYGISAVMIIVGLGALFTNNLKFGVDFKGGRSYVVEFAKDVVPSKLEADLVKTLETADVKTYGSDNVLKITTAYLVDEESAEADAEVLAKVKEVVASHTGTSFATDDAASEGTFIIASSSKVGATIADDIKKNAWEAVGFSILVIFAYIWLRFRKAQFGLGAIIALIHDTLIVLSAFAIATMLGVSLEVDQVFVAAILTIVGYSINDTVVVFDHVRERFRENAGISAKETFNQAINNTLNRTVITSITTLLVIIILLVFGGEVLRGFSFSMLVGILIGTYSSIFIASPIVYDTTPKTEKETAEIV</sequence>
<keyword evidence="7 9" id="KW-0811">Translocation</keyword>
<evidence type="ECO:0000256" key="3">
    <source>
        <dbReference type="ARBA" id="ARBA00022475"/>
    </source>
</evidence>
<feature type="transmembrane region" description="Helical" evidence="9">
    <location>
        <begin position="531"/>
        <end position="553"/>
    </location>
</feature>
<dbReference type="Gene3D" id="3.30.70.3220">
    <property type="match status" value="1"/>
</dbReference>
<protein>
    <recommendedName>
        <fullName evidence="9 10">Multifunctional fusion protein</fullName>
    </recommendedName>
    <domain>
        <recommendedName>
            <fullName evidence="9">Protein translocase subunit SecD</fullName>
        </recommendedName>
    </domain>
    <domain>
        <recommendedName>
            <fullName evidence="10">Protein-export membrane protein SecF</fullName>
        </recommendedName>
    </domain>
</protein>
<dbReference type="RefSeq" id="WP_345369012.1">
    <property type="nucleotide sequence ID" value="NZ_BAABJX010000010.1"/>
</dbReference>
<feature type="transmembrane region" description="Helical" evidence="9">
    <location>
        <begin position="479"/>
        <end position="498"/>
    </location>
</feature>
<feature type="transmembrane region" description="Helical" evidence="9">
    <location>
        <begin position="930"/>
        <end position="954"/>
    </location>
</feature>
<dbReference type="Pfam" id="PF07549">
    <property type="entry name" value="Sec_GG"/>
    <property type="match status" value="2"/>
</dbReference>
<dbReference type="InterPro" id="IPR048631">
    <property type="entry name" value="SecD_1st"/>
</dbReference>
<evidence type="ECO:0000259" key="13">
    <source>
        <dbReference type="Pfam" id="PF22599"/>
    </source>
</evidence>
<dbReference type="HAMAP" id="MF_01463_B">
    <property type="entry name" value="SecD_B"/>
    <property type="match status" value="1"/>
</dbReference>
<evidence type="ECO:0000256" key="5">
    <source>
        <dbReference type="ARBA" id="ARBA00022927"/>
    </source>
</evidence>
<comment type="function">
    <text evidence="9">Part of the Sec protein translocase complex. Interacts with the SecYEG preprotein conducting channel. SecDF uses the proton motive force (PMF) to complete protein translocation after the ATP-dependent function of SecA.</text>
</comment>
<dbReference type="InterPro" id="IPR054384">
    <property type="entry name" value="SecDF_P1_head"/>
</dbReference>
<feature type="transmembrane region" description="Helical" evidence="9">
    <location>
        <begin position="505"/>
        <end position="525"/>
    </location>
</feature>
<dbReference type="InterPro" id="IPR022646">
    <property type="entry name" value="SecD/SecF_CS"/>
</dbReference>
<evidence type="ECO:0000256" key="1">
    <source>
        <dbReference type="ARBA" id="ARBA00004651"/>
    </source>
</evidence>
<evidence type="ECO:0000256" key="8">
    <source>
        <dbReference type="ARBA" id="ARBA00023136"/>
    </source>
</evidence>
<feature type="transmembrane region" description="Helical" evidence="9">
    <location>
        <begin position="855"/>
        <end position="875"/>
    </location>
</feature>
<dbReference type="Proteomes" id="UP001500298">
    <property type="component" value="Unassembled WGS sequence"/>
</dbReference>
<evidence type="ECO:0000256" key="9">
    <source>
        <dbReference type="HAMAP-Rule" id="MF_01463"/>
    </source>
</evidence>
<dbReference type="Gene3D" id="3.30.1360.200">
    <property type="match status" value="1"/>
</dbReference>
<dbReference type="Pfam" id="PF02355">
    <property type="entry name" value="SecD_SecF_C"/>
    <property type="match status" value="2"/>
</dbReference>
<comment type="subunit">
    <text evidence="10">Forms a complex with SecD. Part of the essential Sec protein translocation apparatus which comprises SecA, SecYEG and auxiliary proteins SecDF. Other proteins may also be involved.</text>
</comment>
<dbReference type="NCBIfam" id="NF009585">
    <property type="entry name" value="PRK13024.1-5"/>
    <property type="match status" value="1"/>
</dbReference>
<evidence type="ECO:0000256" key="10">
    <source>
        <dbReference type="HAMAP-Rule" id="MF_01464"/>
    </source>
</evidence>
<feature type="domain" description="Protein export membrane protein SecD/SecF C-terminal" evidence="11">
    <location>
        <begin position="461"/>
        <end position="631"/>
    </location>
</feature>
<dbReference type="InterPro" id="IPR022645">
    <property type="entry name" value="SecD/SecF_bac"/>
</dbReference>
<dbReference type="EMBL" id="BAABJX010000010">
    <property type="protein sequence ID" value="GAA4823962.1"/>
    <property type="molecule type" value="Genomic_DNA"/>
</dbReference>
<feature type="transmembrane region" description="Helical" evidence="9">
    <location>
        <begin position="821"/>
        <end position="843"/>
    </location>
</feature>
<comment type="similarity">
    <text evidence="10">Belongs to the SecD/SecF family. SecF subfamily.</text>
</comment>
<dbReference type="Gene3D" id="1.20.1640.10">
    <property type="entry name" value="Multidrug efflux transporter AcrB transmembrane domain"/>
    <property type="match status" value="2"/>
</dbReference>
<keyword evidence="3 9" id="KW-1003">Cell membrane</keyword>
<dbReference type="PANTHER" id="PTHR30081">
    <property type="entry name" value="PROTEIN-EXPORT MEMBRANE PROTEIN SEC"/>
    <property type="match status" value="1"/>
</dbReference>
<dbReference type="InterPro" id="IPR048634">
    <property type="entry name" value="SecD_SecF_C"/>
</dbReference>
<keyword evidence="5 9" id="KW-0653">Protein transport</keyword>
<dbReference type="NCBIfam" id="TIGR00966">
    <property type="entry name" value="transloc_SecF"/>
    <property type="match status" value="1"/>
</dbReference>
<feature type="transmembrane region" description="Helical" evidence="9">
    <location>
        <begin position="602"/>
        <end position="622"/>
    </location>
</feature>
<dbReference type="Pfam" id="PF22599">
    <property type="entry name" value="SecDF_P1_head"/>
    <property type="match status" value="1"/>
</dbReference>
<keyword evidence="2 9" id="KW-0813">Transport</keyword>
<feature type="transmembrane region" description="Helical" evidence="9">
    <location>
        <begin position="574"/>
        <end position="596"/>
    </location>
</feature>
<feature type="transmembrane region" description="Helical" evidence="9">
    <location>
        <begin position="663"/>
        <end position="681"/>
    </location>
</feature>
<dbReference type="Pfam" id="PF21760">
    <property type="entry name" value="SecD_1st"/>
    <property type="match status" value="1"/>
</dbReference>
<dbReference type="NCBIfam" id="TIGR01129">
    <property type="entry name" value="secD"/>
    <property type="match status" value="1"/>
</dbReference>
<feature type="domain" description="Protein export membrane protein SecD/SecF C-terminal" evidence="11">
    <location>
        <begin position="777"/>
        <end position="955"/>
    </location>
</feature>
<accession>A0ABP9D3H7</accession>
<keyword evidence="8 9" id="KW-0472">Membrane</keyword>
<keyword evidence="4 9" id="KW-0812">Transmembrane</keyword>
<comment type="caution">
    <text evidence="9">Lacks conserved residue(s) required for the propagation of feature annotation.</text>
</comment>
<proteinExistence type="inferred from homology"/>
<feature type="domain" description="Protein translocase subunit SecDF P1" evidence="12">
    <location>
        <begin position="180"/>
        <end position="238"/>
    </location>
</feature>
<dbReference type="NCBIfam" id="TIGR00916">
    <property type="entry name" value="2A0604s01"/>
    <property type="match status" value="1"/>
</dbReference>
<keyword evidence="15" id="KW-1185">Reference proteome</keyword>
<dbReference type="PRINTS" id="PR01755">
    <property type="entry name" value="SECFTRNLCASE"/>
</dbReference>
<evidence type="ECO:0000313" key="15">
    <source>
        <dbReference type="Proteomes" id="UP001500298"/>
    </source>
</evidence>
<dbReference type="InterPro" id="IPR055344">
    <property type="entry name" value="SecD_SecF_C_bact"/>
</dbReference>
<evidence type="ECO:0000259" key="12">
    <source>
        <dbReference type="Pfam" id="PF21760"/>
    </source>
</evidence>
<gene>
    <name evidence="14" type="primary">secDF</name>
    <name evidence="9" type="synonym">secD</name>
    <name evidence="10" type="synonym">secF</name>
    <name evidence="14" type="ORF">GCM10023331_05560</name>
</gene>
<evidence type="ECO:0000256" key="4">
    <source>
        <dbReference type="ARBA" id="ARBA00022692"/>
    </source>
</evidence>
<dbReference type="PANTHER" id="PTHR30081:SF1">
    <property type="entry name" value="PROTEIN TRANSLOCASE SUBUNIT SECD"/>
    <property type="match status" value="1"/>
</dbReference>
<comment type="subcellular location">
    <subcellularLocation>
        <location evidence="1 9">Cell membrane</location>
        <topology evidence="1 9">Multi-pass membrane protein</topology>
    </subcellularLocation>
</comment>
<evidence type="ECO:0000259" key="11">
    <source>
        <dbReference type="Pfam" id="PF02355"/>
    </source>
</evidence>
<evidence type="ECO:0000256" key="6">
    <source>
        <dbReference type="ARBA" id="ARBA00022989"/>
    </source>
</evidence>
<feature type="transmembrane region" description="Helical" evidence="9">
    <location>
        <begin position="906"/>
        <end position="924"/>
    </location>
</feature>
<comment type="similarity">
    <text evidence="9">Belongs to the SecD/SecF family. SecD subfamily.</text>
</comment>
<dbReference type="InterPro" id="IPR005791">
    <property type="entry name" value="SecD"/>
</dbReference>
<dbReference type="HAMAP" id="MF_01464_B">
    <property type="entry name" value="SecF_B"/>
    <property type="match status" value="1"/>
</dbReference>
<dbReference type="InterPro" id="IPR005665">
    <property type="entry name" value="SecF_bac"/>
</dbReference>
<name>A0ABP9D3H7_9BACT</name>
<dbReference type="InterPro" id="IPR022813">
    <property type="entry name" value="SecD/SecF_arch_bac"/>
</dbReference>
<feature type="transmembrane region" description="Helical" evidence="9">
    <location>
        <begin position="797"/>
        <end position="814"/>
    </location>
</feature>